<dbReference type="Proteomes" id="UP000036700">
    <property type="component" value="Chromosome"/>
</dbReference>
<name>A0A0G3EMU0_9BURK</name>
<organism evidence="2 3">
    <name type="scientific">Pandoraea thiooxydans</name>
    <dbReference type="NCBI Taxonomy" id="445709"/>
    <lineage>
        <taxon>Bacteria</taxon>
        <taxon>Pseudomonadati</taxon>
        <taxon>Pseudomonadota</taxon>
        <taxon>Betaproteobacteria</taxon>
        <taxon>Burkholderiales</taxon>
        <taxon>Burkholderiaceae</taxon>
        <taxon>Pandoraea</taxon>
    </lineage>
</organism>
<dbReference type="PATRIC" id="fig|445709.3.peg.1892"/>
<dbReference type="AlphaFoldDB" id="A0A0G3EMU0"/>
<reference evidence="3" key="1">
    <citation type="submission" date="2015-06" db="EMBL/GenBank/DDBJ databases">
        <authorList>
            <person name="Lim Y.L."/>
            <person name="Ee R."/>
            <person name="Yong D."/>
            <person name="How K.Y."/>
            <person name="Yin W.F."/>
            <person name="Chan K.G."/>
        </authorList>
    </citation>
    <scope>NUCLEOTIDE SEQUENCE [LARGE SCALE GENOMIC DNA]</scope>
    <source>
        <strain evidence="3">DSM 25325</strain>
    </source>
</reference>
<dbReference type="InterPro" id="IPR032710">
    <property type="entry name" value="NTF2-like_dom_sf"/>
</dbReference>
<dbReference type="Pfam" id="PF13474">
    <property type="entry name" value="SnoaL_3"/>
    <property type="match status" value="1"/>
</dbReference>
<dbReference type="STRING" id="445709.ABW99_08840"/>
<protein>
    <submittedName>
        <fullName evidence="2">DUF4440 domain-containing protein</fullName>
    </submittedName>
</protein>
<evidence type="ECO:0000313" key="2">
    <source>
        <dbReference type="EMBL" id="AKJ68305.1"/>
    </source>
</evidence>
<dbReference type="OrthoDB" id="5767026at2"/>
<dbReference type="EMBL" id="CP011568">
    <property type="protein sequence ID" value="AKJ68305.1"/>
    <property type="molecule type" value="Genomic_DNA"/>
</dbReference>
<evidence type="ECO:0000313" key="3">
    <source>
        <dbReference type="Proteomes" id="UP000036700"/>
    </source>
</evidence>
<dbReference type="InterPro" id="IPR037401">
    <property type="entry name" value="SnoaL-like"/>
</dbReference>
<sequence length="143" mass="15809">MATSFFLTPDDAEQAFYEALNRGDVDALMEVWSEDEDVVCIHPAGPRVVGVGAVRSSWEQILAHGSLDITVTHRQVARNPLCAIHSVIEQLLVEHGPQPRYAFVVATNIYLKEADGWRLVLHHASPALGHEGSQIETHGHVFH</sequence>
<dbReference type="PANTHER" id="PTHR34957:SF1">
    <property type="entry name" value="NUCLEAR TRANSPORT FACTOR 2 (NTF2) FAMILY PROTEIN"/>
    <property type="match status" value="1"/>
</dbReference>
<dbReference type="Gene3D" id="3.10.450.50">
    <property type="match status" value="1"/>
</dbReference>
<dbReference type="KEGG" id="ptx:ABW99_08840"/>
<dbReference type="PANTHER" id="PTHR34957">
    <property type="entry name" value="NUCLEAR TRANSPORT FACTOR 2 (NTF2) FAMILY PROTEIN"/>
    <property type="match status" value="1"/>
</dbReference>
<keyword evidence="3" id="KW-1185">Reference proteome</keyword>
<gene>
    <name evidence="2" type="ORF">ABW99_08840</name>
</gene>
<dbReference type="RefSeq" id="WP_047214125.1">
    <property type="nucleotide sequence ID" value="NZ_CP011568.3"/>
</dbReference>
<evidence type="ECO:0000259" key="1">
    <source>
        <dbReference type="Pfam" id="PF13474"/>
    </source>
</evidence>
<dbReference type="SUPFAM" id="SSF54427">
    <property type="entry name" value="NTF2-like"/>
    <property type="match status" value="1"/>
</dbReference>
<proteinExistence type="predicted"/>
<feature type="domain" description="SnoaL-like" evidence="1">
    <location>
        <begin position="14"/>
        <end position="127"/>
    </location>
</feature>
<accession>A0A0G3EMU0</accession>